<feature type="region of interest" description="Disordered" evidence="1">
    <location>
        <begin position="44"/>
        <end position="65"/>
    </location>
</feature>
<dbReference type="Proteomes" id="UP000319004">
    <property type="component" value="Chromosome"/>
</dbReference>
<evidence type="ECO:0000256" key="1">
    <source>
        <dbReference type="SAM" id="MobiDB-lite"/>
    </source>
</evidence>
<keyword evidence="3" id="KW-1185">Reference proteome</keyword>
<name>A0A518I0C7_9BACT</name>
<dbReference type="KEGG" id="snep:Enr13x_64510"/>
<dbReference type="RefSeq" id="WP_145390752.1">
    <property type="nucleotide sequence ID" value="NZ_CP037423.1"/>
</dbReference>
<feature type="compositionally biased region" description="Polar residues" evidence="1">
    <location>
        <begin position="51"/>
        <end position="65"/>
    </location>
</feature>
<organism evidence="2 3">
    <name type="scientific">Stieleria neptunia</name>
    <dbReference type="NCBI Taxonomy" id="2527979"/>
    <lineage>
        <taxon>Bacteria</taxon>
        <taxon>Pseudomonadati</taxon>
        <taxon>Planctomycetota</taxon>
        <taxon>Planctomycetia</taxon>
        <taxon>Pirellulales</taxon>
        <taxon>Pirellulaceae</taxon>
        <taxon>Stieleria</taxon>
    </lineage>
</organism>
<evidence type="ECO:0000313" key="2">
    <source>
        <dbReference type="EMBL" id="QDV46542.1"/>
    </source>
</evidence>
<dbReference type="OrthoDB" id="283126at2"/>
<dbReference type="EMBL" id="CP037423">
    <property type="protein sequence ID" value="QDV46542.1"/>
    <property type="molecule type" value="Genomic_DNA"/>
</dbReference>
<accession>A0A518I0C7</accession>
<gene>
    <name evidence="2" type="ORF">Enr13x_64510</name>
</gene>
<proteinExistence type="predicted"/>
<reference evidence="2 3" key="1">
    <citation type="submission" date="2019-03" db="EMBL/GenBank/DDBJ databases">
        <title>Deep-cultivation of Planctomycetes and their phenomic and genomic characterization uncovers novel biology.</title>
        <authorList>
            <person name="Wiegand S."/>
            <person name="Jogler M."/>
            <person name="Boedeker C."/>
            <person name="Pinto D."/>
            <person name="Vollmers J."/>
            <person name="Rivas-Marin E."/>
            <person name="Kohn T."/>
            <person name="Peeters S.H."/>
            <person name="Heuer A."/>
            <person name="Rast P."/>
            <person name="Oberbeckmann S."/>
            <person name="Bunk B."/>
            <person name="Jeske O."/>
            <person name="Meyerdierks A."/>
            <person name="Storesund J.E."/>
            <person name="Kallscheuer N."/>
            <person name="Luecker S."/>
            <person name="Lage O.M."/>
            <person name="Pohl T."/>
            <person name="Merkel B.J."/>
            <person name="Hornburger P."/>
            <person name="Mueller R.-W."/>
            <person name="Bruemmer F."/>
            <person name="Labrenz M."/>
            <person name="Spormann A.M."/>
            <person name="Op den Camp H."/>
            <person name="Overmann J."/>
            <person name="Amann R."/>
            <person name="Jetten M.S.M."/>
            <person name="Mascher T."/>
            <person name="Medema M.H."/>
            <person name="Devos D.P."/>
            <person name="Kaster A.-K."/>
            <person name="Ovreas L."/>
            <person name="Rohde M."/>
            <person name="Galperin M.Y."/>
            <person name="Jogler C."/>
        </authorList>
    </citation>
    <scope>NUCLEOTIDE SEQUENCE [LARGE SCALE GENOMIC DNA]</scope>
    <source>
        <strain evidence="2 3">Enr13</strain>
    </source>
</reference>
<protein>
    <submittedName>
        <fullName evidence="2">Uncharacterized protein</fullName>
    </submittedName>
</protein>
<sequence>MKDCDYTLELSDGTVVRVGAMTDSRHPDVKAFYFPAGALTPFSHKNLPTARPSQDHTQSAFSNSL</sequence>
<evidence type="ECO:0000313" key="3">
    <source>
        <dbReference type="Proteomes" id="UP000319004"/>
    </source>
</evidence>
<dbReference type="AlphaFoldDB" id="A0A518I0C7"/>